<dbReference type="GO" id="GO:0006281">
    <property type="term" value="P:DNA repair"/>
    <property type="evidence" value="ECO:0007669"/>
    <property type="project" value="TreeGrafter"/>
</dbReference>
<proteinExistence type="predicted"/>
<sequence length="229" mass="24438">MSTHDEAAEAIDTVLFDVDGTLIDSTYRHAVAWSRAFAQHDLHPPMWRIHRAVGMGGDQLVPSVVGDDVEERLGDELRTAWEGEYRQMLPDLRAFDGAADAVRAVQEKGYKVALASSGKSEFTDAALEKLGLTRDDVDAVTSSDDADNSKPEPDILVAALEEAGGRRGVLVGDATWDAESAGRVPQPGMLCVAVRTGGFSAAELKDAGAVAVYDAVTDLRVGAWIDELA</sequence>
<organism evidence="1 2">
    <name type="scientific">Dermacoccus abyssi</name>
    <dbReference type="NCBI Taxonomy" id="322596"/>
    <lineage>
        <taxon>Bacteria</taxon>
        <taxon>Bacillati</taxon>
        <taxon>Actinomycetota</taxon>
        <taxon>Actinomycetes</taxon>
        <taxon>Micrococcales</taxon>
        <taxon>Dermacoccaceae</taxon>
        <taxon>Dermacoccus</taxon>
    </lineage>
</organism>
<dbReference type="SFLD" id="SFLDG01129">
    <property type="entry name" value="C1.5:_HAD__Beta-PGM__Phosphata"/>
    <property type="match status" value="1"/>
</dbReference>
<dbReference type="InterPro" id="IPR023198">
    <property type="entry name" value="PGP-like_dom2"/>
</dbReference>
<name>A0A417Z5G4_9MICO</name>
<accession>A0A417Z5G4</accession>
<dbReference type="Gene3D" id="1.10.150.240">
    <property type="entry name" value="Putative phosphatase, domain 2"/>
    <property type="match status" value="1"/>
</dbReference>
<dbReference type="Proteomes" id="UP000285376">
    <property type="component" value="Unassembled WGS sequence"/>
</dbReference>
<dbReference type="SFLD" id="SFLDS00003">
    <property type="entry name" value="Haloacid_Dehalogenase"/>
    <property type="match status" value="1"/>
</dbReference>
<gene>
    <name evidence="1" type="ORF">D1832_08940</name>
</gene>
<keyword evidence="1" id="KW-0378">Hydrolase</keyword>
<dbReference type="PANTHER" id="PTHR43434:SF16">
    <property type="entry name" value="BLL8046 PROTEIN"/>
    <property type="match status" value="1"/>
</dbReference>
<reference evidence="1 2" key="1">
    <citation type="submission" date="2018-08" db="EMBL/GenBank/DDBJ databases">
        <title>Whole genome sequence analysis of Dermacoccus abyssi bacteria isolated from Deep Mariana trench Micromonospora spp reveals genes involved in the environmental adaptation and production of secondary metabolites.</title>
        <authorList>
            <person name="Abdel-Mageed W.M."/>
            <person name="Lehri B."/>
            <person name="Nouioui I."/>
            <person name="Goodfellow I."/>
            <person name="Jaspars M."/>
            <person name="Karlyshev A."/>
        </authorList>
    </citation>
    <scope>NUCLEOTIDE SEQUENCE [LARGE SCALE GENOMIC DNA]</scope>
    <source>
        <strain evidence="1 2">MT1.1</strain>
    </source>
</reference>
<dbReference type="GO" id="GO:0008967">
    <property type="term" value="F:phosphoglycolate phosphatase activity"/>
    <property type="evidence" value="ECO:0007669"/>
    <property type="project" value="TreeGrafter"/>
</dbReference>
<evidence type="ECO:0000313" key="2">
    <source>
        <dbReference type="Proteomes" id="UP000285376"/>
    </source>
</evidence>
<dbReference type="InterPro" id="IPR036412">
    <property type="entry name" value="HAD-like_sf"/>
</dbReference>
<dbReference type="Pfam" id="PF00702">
    <property type="entry name" value="Hydrolase"/>
    <property type="match status" value="1"/>
</dbReference>
<dbReference type="PRINTS" id="PR00413">
    <property type="entry name" value="HADHALOGNASE"/>
</dbReference>
<dbReference type="PANTHER" id="PTHR43434">
    <property type="entry name" value="PHOSPHOGLYCOLATE PHOSPHATASE"/>
    <property type="match status" value="1"/>
</dbReference>
<dbReference type="InterPro" id="IPR023214">
    <property type="entry name" value="HAD_sf"/>
</dbReference>
<comment type="caution">
    <text evidence="1">The sequence shown here is derived from an EMBL/GenBank/DDBJ whole genome shotgun (WGS) entry which is preliminary data.</text>
</comment>
<dbReference type="NCBIfam" id="TIGR01549">
    <property type="entry name" value="HAD-SF-IA-v1"/>
    <property type="match status" value="1"/>
</dbReference>
<dbReference type="RefSeq" id="WP_118913561.1">
    <property type="nucleotide sequence ID" value="NZ_CBCRVH010000010.1"/>
</dbReference>
<dbReference type="GO" id="GO:0005829">
    <property type="term" value="C:cytosol"/>
    <property type="evidence" value="ECO:0007669"/>
    <property type="project" value="TreeGrafter"/>
</dbReference>
<dbReference type="InterPro" id="IPR006439">
    <property type="entry name" value="HAD-SF_hydro_IA"/>
</dbReference>
<dbReference type="InterPro" id="IPR050155">
    <property type="entry name" value="HAD-like_hydrolase_sf"/>
</dbReference>
<dbReference type="SUPFAM" id="SSF56784">
    <property type="entry name" value="HAD-like"/>
    <property type="match status" value="1"/>
</dbReference>
<dbReference type="EMBL" id="QWLM01000009">
    <property type="protein sequence ID" value="RHW45505.1"/>
    <property type="molecule type" value="Genomic_DNA"/>
</dbReference>
<protein>
    <submittedName>
        <fullName evidence="1">HAD family hydrolase</fullName>
    </submittedName>
</protein>
<dbReference type="AlphaFoldDB" id="A0A417Z5G4"/>
<evidence type="ECO:0000313" key="1">
    <source>
        <dbReference type="EMBL" id="RHW45505.1"/>
    </source>
</evidence>
<dbReference type="Gene3D" id="3.40.50.1000">
    <property type="entry name" value="HAD superfamily/HAD-like"/>
    <property type="match status" value="1"/>
</dbReference>